<reference evidence="2 3" key="1">
    <citation type="submission" date="2022-11" db="EMBL/GenBank/DDBJ databases">
        <title>Whole genome sequence of Eschrichtius robustus ER-17-0199.</title>
        <authorList>
            <person name="Bruniche-Olsen A."/>
            <person name="Black A.N."/>
            <person name="Fields C.J."/>
            <person name="Walden K."/>
            <person name="Dewoody J.A."/>
        </authorList>
    </citation>
    <scope>NUCLEOTIDE SEQUENCE [LARGE SCALE GENOMIC DNA]</scope>
    <source>
        <strain evidence="2">ER-17-0199</strain>
        <tissue evidence="2">Blubber</tissue>
    </source>
</reference>
<feature type="region of interest" description="Disordered" evidence="1">
    <location>
        <begin position="18"/>
        <end position="49"/>
    </location>
</feature>
<dbReference type="Proteomes" id="UP001159641">
    <property type="component" value="Unassembled WGS sequence"/>
</dbReference>
<evidence type="ECO:0000313" key="3">
    <source>
        <dbReference type="Proteomes" id="UP001159641"/>
    </source>
</evidence>
<accession>A0AB34H3D6</accession>
<proteinExistence type="predicted"/>
<evidence type="ECO:0000313" key="2">
    <source>
        <dbReference type="EMBL" id="KAJ8785420.1"/>
    </source>
</evidence>
<sequence>MQSGYRAAARAAAGAAAYAAESGGPRRASRRESAAVADRSVPASRSCEGELRRRKGVELGTGESDAVYAVEGGGTAA</sequence>
<gene>
    <name evidence="2" type="ORF">J1605_007017</name>
</gene>
<keyword evidence="3" id="KW-1185">Reference proteome</keyword>
<comment type="caution">
    <text evidence="2">The sequence shown here is derived from an EMBL/GenBank/DDBJ whole genome shotgun (WGS) entry which is preliminary data.</text>
</comment>
<dbReference type="EMBL" id="JAIQCJ010002014">
    <property type="protein sequence ID" value="KAJ8785420.1"/>
    <property type="molecule type" value="Genomic_DNA"/>
</dbReference>
<evidence type="ECO:0000256" key="1">
    <source>
        <dbReference type="SAM" id="MobiDB-lite"/>
    </source>
</evidence>
<organism evidence="2 3">
    <name type="scientific">Eschrichtius robustus</name>
    <name type="common">California gray whale</name>
    <name type="synonym">Eschrichtius gibbosus</name>
    <dbReference type="NCBI Taxonomy" id="9764"/>
    <lineage>
        <taxon>Eukaryota</taxon>
        <taxon>Metazoa</taxon>
        <taxon>Chordata</taxon>
        <taxon>Craniata</taxon>
        <taxon>Vertebrata</taxon>
        <taxon>Euteleostomi</taxon>
        <taxon>Mammalia</taxon>
        <taxon>Eutheria</taxon>
        <taxon>Laurasiatheria</taxon>
        <taxon>Artiodactyla</taxon>
        <taxon>Whippomorpha</taxon>
        <taxon>Cetacea</taxon>
        <taxon>Mysticeti</taxon>
        <taxon>Eschrichtiidae</taxon>
        <taxon>Eschrichtius</taxon>
    </lineage>
</organism>
<dbReference type="AlphaFoldDB" id="A0AB34H3D6"/>
<name>A0AB34H3D6_ESCRO</name>
<protein>
    <submittedName>
        <fullName evidence="2">Uncharacterized protein</fullName>
    </submittedName>
</protein>